<dbReference type="InterPro" id="IPR006447">
    <property type="entry name" value="Myb_dom_plants"/>
</dbReference>
<evidence type="ECO:0000256" key="7">
    <source>
        <dbReference type="SAM" id="Coils"/>
    </source>
</evidence>
<feature type="domain" description="Response regulatory" evidence="9">
    <location>
        <begin position="20"/>
        <end position="134"/>
    </location>
</feature>
<accession>A0A565BGQ4</accession>
<name>A0A565BGQ4_9BRAS</name>
<keyword evidence="6" id="KW-0597">Phosphoprotein</keyword>
<reference evidence="10" key="1">
    <citation type="submission" date="2019-07" db="EMBL/GenBank/DDBJ databases">
        <authorList>
            <person name="Dittberner H."/>
        </authorList>
    </citation>
    <scope>NUCLEOTIDE SEQUENCE [LARGE SCALE GENOMIC DNA]</scope>
</reference>
<dbReference type="GO" id="GO:0003677">
    <property type="term" value="F:DNA binding"/>
    <property type="evidence" value="ECO:0007669"/>
    <property type="project" value="InterPro"/>
</dbReference>
<dbReference type="EMBL" id="CABITT030000004">
    <property type="protein sequence ID" value="VVB00800.1"/>
    <property type="molecule type" value="Genomic_DNA"/>
</dbReference>
<dbReference type="InterPro" id="IPR009057">
    <property type="entry name" value="Homeodomain-like_sf"/>
</dbReference>
<dbReference type="SUPFAM" id="SSF46689">
    <property type="entry name" value="Homeodomain-like"/>
    <property type="match status" value="1"/>
</dbReference>
<dbReference type="OrthoDB" id="1080777at2759"/>
<feature type="coiled-coil region" evidence="7">
    <location>
        <begin position="201"/>
        <end position="228"/>
    </location>
</feature>
<dbReference type="PROSITE" id="PS50110">
    <property type="entry name" value="RESPONSE_REGULATORY"/>
    <property type="match status" value="1"/>
</dbReference>
<dbReference type="SUPFAM" id="SSF52172">
    <property type="entry name" value="CheY-like"/>
    <property type="match status" value="1"/>
</dbReference>
<feature type="compositionally biased region" description="Basic and acidic residues" evidence="8">
    <location>
        <begin position="244"/>
        <end position="256"/>
    </location>
</feature>
<dbReference type="FunFam" id="1.10.10.60:FF:000007">
    <property type="entry name" value="Two-component response regulator"/>
    <property type="match status" value="1"/>
</dbReference>
<evidence type="ECO:0000313" key="11">
    <source>
        <dbReference type="Proteomes" id="UP000489600"/>
    </source>
</evidence>
<evidence type="ECO:0000259" key="9">
    <source>
        <dbReference type="PROSITE" id="PS50110"/>
    </source>
</evidence>
<comment type="subcellular location">
    <subcellularLocation>
        <location evidence="1">Nucleus</location>
    </subcellularLocation>
</comment>
<keyword evidence="7" id="KW-0175">Coiled coil</keyword>
<dbReference type="GO" id="GO:0009736">
    <property type="term" value="P:cytokinin-activated signaling pathway"/>
    <property type="evidence" value="ECO:0007669"/>
    <property type="project" value="InterPro"/>
</dbReference>
<evidence type="ECO:0000256" key="4">
    <source>
        <dbReference type="ARBA" id="ARBA00023163"/>
    </source>
</evidence>
<evidence type="ECO:0000256" key="8">
    <source>
        <dbReference type="SAM" id="MobiDB-lite"/>
    </source>
</evidence>
<evidence type="ECO:0000256" key="1">
    <source>
        <dbReference type="ARBA" id="ARBA00004123"/>
    </source>
</evidence>
<dbReference type="AlphaFoldDB" id="A0A565BGQ4"/>
<keyword evidence="4" id="KW-0804">Transcription</keyword>
<dbReference type="GO" id="GO:0000160">
    <property type="term" value="P:phosphorelay signal transduction system"/>
    <property type="evidence" value="ECO:0007669"/>
    <property type="project" value="UniProtKB-KW"/>
</dbReference>
<dbReference type="PANTHER" id="PTHR43874:SF98">
    <property type="entry name" value="TWO-COMPONENT RESPONSE REGULATOR ARR19-RELATED"/>
    <property type="match status" value="1"/>
</dbReference>
<dbReference type="InterPro" id="IPR045279">
    <property type="entry name" value="ARR-like"/>
</dbReference>
<gene>
    <name evidence="10" type="ORF">ANE_LOCUS11244</name>
</gene>
<keyword evidence="11" id="KW-1185">Reference proteome</keyword>
<dbReference type="Gene3D" id="1.10.10.60">
    <property type="entry name" value="Homeodomain-like"/>
    <property type="match status" value="1"/>
</dbReference>
<sequence length="498" mass="57235">MQHETSEIRSLLNELPTNVNILLVDSNLVTLLNTKTIMQQCEYEVTVYSDAEEARAFLTTTKQKIDIVVWDFHMPKVNGIEALKIGSERDLPVVIISDENQRESVMQATIHGACDYVMKPVSKEVIANMWQHIVRKRMMSKPGLTQPVQSDLVQSHGLGQDNDDSRTVGRGIDKEENWTGEIQQVQSDLVQTTDVFDLENYDFETIDQENAERNIDKEEENAAKKARIMWTSSVQPDLAQTDGSYRDNGEQNISKKEGKRPRKPRMTWTGDLHQKFLQAIEIVGGIEKANPMLVLKCLKEMSIEGLTRSNVASHLQKHRINLDEKRIPQLALSIGQSTGYRTSSLLGQNNDQFGRSIAYKPSSLLAPSNAHSSIPSYLLNDRASNPMINQNQYPNGYLTMNNNQFMTSPLPRLPYLDHPQQQQQYQFAHQMDYAMNMNEPEQYQFSHNLQPQHQQQYQFPHQMDYVVNKKEPEQVYGTDRELIYPNLPYDPNEFWMNG</sequence>
<keyword evidence="3" id="KW-0805">Transcription regulation</keyword>
<keyword evidence="2" id="KW-0902">Two-component regulatory system</keyword>
<dbReference type="SMART" id="SM00448">
    <property type="entry name" value="REC"/>
    <property type="match status" value="1"/>
</dbReference>
<feature type="modified residue" description="4-aspartylphosphate" evidence="6">
    <location>
        <position position="71"/>
    </location>
</feature>
<evidence type="ECO:0000313" key="10">
    <source>
        <dbReference type="EMBL" id="VVB00800.1"/>
    </source>
</evidence>
<dbReference type="GO" id="GO:0005634">
    <property type="term" value="C:nucleus"/>
    <property type="evidence" value="ECO:0007669"/>
    <property type="project" value="UniProtKB-SubCell"/>
</dbReference>
<dbReference type="Proteomes" id="UP000489600">
    <property type="component" value="Unassembled WGS sequence"/>
</dbReference>
<dbReference type="PANTHER" id="PTHR43874">
    <property type="entry name" value="TWO-COMPONENT RESPONSE REGULATOR"/>
    <property type="match status" value="1"/>
</dbReference>
<keyword evidence="5" id="KW-0539">Nucleus</keyword>
<dbReference type="InterPro" id="IPR001789">
    <property type="entry name" value="Sig_transdc_resp-reg_receiver"/>
</dbReference>
<proteinExistence type="predicted"/>
<evidence type="ECO:0000256" key="3">
    <source>
        <dbReference type="ARBA" id="ARBA00023015"/>
    </source>
</evidence>
<organism evidence="10 11">
    <name type="scientific">Arabis nemorensis</name>
    <dbReference type="NCBI Taxonomy" id="586526"/>
    <lineage>
        <taxon>Eukaryota</taxon>
        <taxon>Viridiplantae</taxon>
        <taxon>Streptophyta</taxon>
        <taxon>Embryophyta</taxon>
        <taxon>Tracheophyta</taxon>
        <taxon>Spermatophyta</taxon>
        <taxon>Magnoliopsida</taxon>
        <taxon>eudicotyledons</taxon>
        <taxon>Gunneridae</taxon>
        <taxon>Pentapetalae</taxon>
        <taxon>rosids</taxon>
        <taxon>malvids</taxon>
        <taxon>Brassicales</taxon>
        <taxon>Brassicaceae</taxon>
        <taxon>Arabideae</taxon>
        <taxon>Arabis</taxon>
    </lineage>
</organism>
<evidence type="ECO:0000256" key="5">
    <source>
        <dbReference type="ARBA" id="ARBA00023242"/>
    </source>
</evidence>
<feature type="region of interest" description="Disordered" evidence="8">
    <location>
        <begin position="238"/>
        <end position="265"/>
    </location>
</feature>
<dbReference type="CDD" id="cd17584">
    <property type="entry name" value="REC_typeB_ARR-like"/>
    <property type="match status" value="1"/>
</dbReference>
<dbReference type="InterPro" id="IPR011006">
    <property type="entry name" value="CheY-like_superfamily"/>
</dbReference>
<evidence type="ECO:0000256" key="2">
    <source>
        <dbReference type="ARBA" id="ARBA00023012"/>
    </source>
</evidence>
<dbReference type="NCBIfam" id="TIGR01557">
    <property type="entry name" value="myb_SHAQKYF"/>
    <property type="match status" value="1"/>
</dbReference>
<dbReference type="Pfam" id="PF00072">
    <property type="entry name" value="Response_reg"/>
    <property type="match status" value="1"/>
</dbReference>
<evidence type="ECO:0000256" key="6">
    <source>
        <dbReference type="PROSITE-ProRule" id="PRU00169"/>
    </source>
</evidence>
<protein>
    <recommendedName>
        <fullName evidence="9">Response regulatory domain-containing protein</fullName>
    </recommendedName>
</protein>
<comment type="caution">
    <text evidence="10">The sequence shown here is derived from an EMBL/GenBank/DDBJ whole genome shotgun (WGS) entry which is preliminary data.</text>
</comment>
<dbReference type="Gene3D" id="3.40.50.2300">
    <property type="match status" value="1"/>
</dbReference>